<organism evidence="2 3">
    <name type="scientific">Actinoplanes nipponensis</name>
    <dbReference type="NCBI Taxonomy" id="135950"/>
    <lineage>
        <taxon>Bacteria</taxon>
        <taxon>Bacillati</taxon>
        <taxon>Actinomycetota</taxon>
        <taxon>Actinomycetes</taxon>
        <taxon>Micromonosporales</taxon>
        <taxon>Micromonosporaceae</taxon>
        <taxon>Actinoplanes</taxon>
    </lineage>
</organism>
<feature type="region of interest" description="Disordered" evidence="1">
    <location>
        <begin position="1"/>
        <end position="21"/>
    </location>
</feature>
<gene>
    <name evidence="2" type="ORF">Ani05nite_05770</name>
</gene>
<evidence type="ECO:0000256" key="1">
    <source>
        <dbReference type="SAM" id="MobiDB-lite"/>
    </source>
</evidence>
<evidence type="ECO:0000313" key="2">
    <source>
        <dbReference type="EMBL" id="GIE47043.1"/>
    </source>
</evidence>
<comment type="caution">
    <text evidence="2">The sequence shown here is derived from an EMBL/GenBank/DDBJ whole genome shotgun (WGS) entry which is preliminary data.</text>
</comment>
<reference evidence="2" key="1">
    <citation type="submission" date="2021-01" db="EMBL/GenBank/DDBJ databases">
        <title>Whole genome shotgun sequence of Actinoplanes nipponensis NBRC 14063.</title>
        <authorList>
            <person name="Komaki H."/>
            <person name="Tamura T."/>
        </authorList>
    </citation>
    <scope>NUCLEOTIDE SEQUENCE</scope>
    <source>
        <strain evidence="2">NBRC 14063</strain>
    </source>
</reference>
<evidence type="ECO:0000313" key="3">
    <source>
        <dbReference type="Proteomes" id="UP000647172"/>
    </source>
</evidence>
<protein>
    <recommendedName>
        <fullName evidence="4">Glycolipid-binding</fullName>
    </recommendedName>
</protein>
<proteinExistence type="predicted"/>
<sequence>MVVASSQDTAAHRGRTAGGQRGPLIWQRTDRIGTELVFPPGEDPCAARGSAVVAGPVPHTSRWHADLDPDATVRALDVTCEGVGWSRTLRLTGDPRLGWTCRTEETGDLDGALTGAGHAVAPLPGIDDTGRLLPGAILRLQDSPIFLTWALRRLRLAAGGQPVAAPTIRILTPSLVVLTGMSTYQLVGPHRLRISGDEPASGYELDDAGIVTYQPARLRLAR</sequence>
<accession>A0A919MM47</accession>
<dbReference type="Proteomes" id="UP000647172">
    <property type="component" value="Unassembled WGS sequence"/>
</dbReference>
<evidence type="ECO:0008006" key="4">
    <source>
        <dbReference type="Google" id="ProtNLM"/>
    </source>
</evidence>
<dbReference type="AlphaFoldDB" id="A0A919MM47"/>
<keyword evidence="3" id="KW-1185">Reference proteome</keyword>
<dbReference type="EMBL" id="BOMQ01000008">
    <property type="protein sequence ID" value="GIE47043.1"/>
    <property type="molecule type" value="Genomic_DNA"/>
</dbReference>
<dbReference type="SUPFAM" id="SSF159275">
    <property type="entry name" value="PA1994-like"/>
    <property type="match status" value="1"/>
</dbReference>
<dbReference type="Pfam" id="PF06475">
    <property type="entry name" value="Glycolipid_bind"/>
    <property type="match status" value="1"/>
</dbReference>
<dbReference type="InterPro" id="IPR009467">
    <property type="entry name" value="Glycolipid-bd_prot_put"/>
</dbReference>
<name>A0A919MM47_9ACTN</name>